<dbReference type="Gene3D" id="3.10.50.40">
    <property type="match status" value="1"/>
</dbReference>
<evidence type="ECO:0000256" key="3">
    <source>
        <dbReference type="ARBA" id="ARBA00023110"/>
    </source>
</evidence>
<evidence type="ECO:0000256" key="1">
    <source>
        <dbReference type="ARBA" id="ARBA00000971"/>
    </source>
</evidence>
<dbReference type="PANTHER" id="PTHR43811:SF19">
    <property type="entry name" value="39 KDA FK506-BINDING NUCLEAR PROTEIN"/>
    <property type="match status" value="1"/>
</dbReference>
<dbReference type="Pfam" id="PF00254">
    <property type="entry name" value="FKBP_C"/>
    <property type="match status" value="1"/>
</dbReference>
<comment type="similarity">
    <text evidence="2 6">Belongs to the FKBP-type PPIase family.</text>
</comment>
<dbReference type="EMBL" id="VPFD01000011">
    <property type="protein sequence ID" value="TXF99698.1"/>
    <property type="molecule type" value="Genomic_DNA"/>
</dbReference>
<evidence type="ECO:0000256" key="2">
    <source>
        <dbReference type="ARBA" id="ARBA00006577"/>
    </source>
</evidence>
<dbReference type="Proteomes" id="UP000321413">
    <property type="component" value="Unassembled WGS sequence"/>
</dbReference>
<keyword evidence="4 5" id="KW-0413">Isomerase</keyword>
<feature type="chain" id="PRO_5022945883" description="Peptidyl-prolyl cis-trans isomerase" evidence="7">
    <location>
        <begin position="22"/>
        <end position="144"/>
    </location>
</feature>
<dbReference type="GO" id="GO:0003755">
    <property type="term" value="F:peptidyl-prolyl cis-trans isomerase activity"/>
    <property type="evidence" value="ECO:0007669"/>
    <property type="project" value="UniProtKB-UniRule"/>
</dbReference>
<name>A0A5C7FUN6_9BURK</name>
<dbReference type="RefSeq" id="WP_147934921.1">
    <property type="nucleotide sequence ID" value="NZ_VPFD01000011.1"/>
</dbReference>
<dbReference type="PROSITE" id="PS50059">
    <property type="entry name" value="FKBP_PPIASE"/>
    <property type="match status" value="1"/>
</dbReference>
<dbReference type="AlphaFoldDB" id="A0A5C7FUN6"/>
<evidence type="ECO:0000256" key="5">
    <source>
        <dbReference type="PROSITE-ProRule" id="PRU00277"/>
    </source>
</evidence>
<feature type="signal peptide" evidence="7">
    <location>
        <begin position="1"/>
        <end position="21"/>
    </location>
</feature>
<reference evidence="9 10" key="1">
    <citation type="submission" date="2019-08" db="EMBL/GenBank/DDBJ databases">
        <title>Massilia golmudensis sp. nov., isolated from sand in the Qinghai-Tibetan Plateau.</title>
        <authorList>
            <person name="Zhang B."/>
        </authorList>
    </citation>
    <scope>NUCLEOTIDE SEQUENCE [LARGE SCALE GENOMIC DNA]</scope>
    <source>
        <strain evidence="9 10">GEM5</strain>
    </source>
</reference>
<evidence type="ECO:0000259" key="8">
    <source>
        <dbReference type="PROSITE" id="PS50059"/>
    </source>
</evidence>
<comment type="caution">
    <text evidence="9">The sequence shown here is derived from an EMBL/GenBank/DDBJ whole genome shotgun (WGS) entry which is preliminary data.</text>
</comment>
<keyword evidence="7" id="KW-0732">Signal</keyword>
<protein>
    <recommendedName>
        <fullName evidence="6">Peptidyl-prolyl cis-trans isomerase</fullName>
        <ecNumber evidence="6">5.2.1.8</ecNumber>
    </recommendedName>
</protein>
<dbReference type="PANTHER" id="PTHR43811">
    <property type="entry name" value="FKBP-TYPE PEPTIDYL-PROLYL CIS-TRANS ISOMERASE FKPA"/>
    <property type="match status" value="1"/>
</dbReference>
<evidence type="ECO:0000256" key="4">
    <source>
        <dbReference type="ARBA" id="ARBA00023235"/>
    </source>
</evidence>
<gene>
    <name evidence="9" type="ORF">FVD38_11380</name>
</gene>
<evidence type="ECO:0000313" key="10">
    <source>
        <dbReference type="Proteomes" id="UP000321413"/>
    </source>
</evidence>
<keyword evidence="3 5" id="KW-0697">Rotamase</keyword>
<sequence>MKLKFPLIAAFAAMLALTACGGGGSDDNKPVVSSPATLTKTDITVGTGAEAITGKRVTTQYVLWLYDDKAANFKGKELEKGELPAYVIGSGRVIPGYDQGVIGMKVGGKRTVLIPSNQAYGPAGNGPIPGNSGLVYEITLTKVE</sequence>
<evidence type="ECO:0000313" key="9">
    <source>
        <dbReference type="EMBL" id="TXF99698.1"/>
    </source>
</evidence>
<dbReference type="InterPro" id="IPR046357">
    <property type="entry name" value="PPIase_dom_sf"/>
</dbReference>
<dbReference type="InterPro" id="IPR001179">
    <property type="entry name" value="PPIase_FKBP_dom"/>
</dbReference>
<comment type="catalytic activity">
    <reaction evidence="1 5 6">
        <text>[protein]-peptidylproline (omega=180) = [protein]-peptidylproline (omega=0)</text>
        <dbReference type="Rhea" id="RHEA:16237"/>
        <dbReference type="Rhea" id="RHEA-COMP:10747"/>
        <dbReference type="Rhea" id="RHEA-COMP:10748"/>
        <dbReference type="ChEBI" id="CHEBI:83833"/>
        <dbReference type="ChEBI" id="CHEBI:83834"/>
        <dbReference type="EC" id="5.2.1.8"/>
    </reaction>
</comment>
<evidence type="ECO:0000256" key="6">
    <source>
        <dbReference type="RuleBase" id="RU003915"/>
    </source>
</evidence>
<keyword evidence="10" id="KW-1185">Reference proteome</keyword>
<accession>A0A5C7FUN6</accession>
<feature type="domain" description="PPIase FKBP-type" evidence="8">
    <location>
        <begin position="54"/>
        <end position="144"/>
    </location>
</feature>
<proteinExistence type="inferred from homology"/>
<dbReference type="EC" id="5.2.1.8" evidence="6"/>
<dbReference type="SUPFAM" id="SSF54534">
    <property type="entry name" value="FKBP-like"/>
    <property type="match status" value="1"/>
</dbReference>
<evidence type="ECO:0000256" key="7">
    <source>
        <dbReference type="SAM" id="SignalP"/>
    </source>
</evidence>
<organism evidence="9 10">
    <name type="scientific">Massilia arenae</name>
    <dbReference type="NCBI Taxonomy" id="2603288"/>
    <lineage>
        <taxon>Bacteria</taxon>
        <taxon>Pseudomonadati</taxon>
        <taxon>Pseudomonadota</taxon>
        <taxon>Betaproteobacteria</taxon>
        <taxon>Burkholderiales</taxon>
        <taxon>Oxalobacteraceae</taxon>
        <taxon>Telluria group</taxon>
        <taxon>Massilia</taxon>
    </lineage>
</organism>
<dbReference type="PROSITE" id="PS51257">
    <property type="entry name" value="PROKAR_LIPOPROTEIN"/>
    <property type="match status" value="1"/>
</dbReference>